<organism evidence="2 3">
    <name type="scientific">Neurospora tetraspora</name>
    <dbReference type="NCBI Taxonomy" id="94610"/>
    <lineage>
        <taxon>Eukaryota</taxon>
        <taxon>Fungi</taxon>
        <taxon>Dikarya</taxon>
        <taxon>Ascomycota</taxon>
        <taxon>Pezizomycotina</taxon>
        <taxon>Sordariomycetes</taxon>
        <taxon>Sordariomycetidae</taxon>
        <taxon>Sordariales</taxon>
        <taxon>Sordariaceae</taxon>
        <taxon>Neurospora</taxon>
    </lineage>
</organism>
<reference evidence="2" key="1">
    <citation type="journal article" date="2023" name="Mol. Phylogenet. Evol.">
        <title>Genome-scale phylogeny and comparative genomics of the fungal order Sordariales.</title>
        <authorList>
            <person name="Hensen N."/>
            <person name="Bonometti L."/>
            <person name="Westerberg I."/>
            <person name="Brannstrom I.O."/>
            <person name="Guillou S."/>
            <person name="Cros-Aarteil S."/>
            <person name="Calhoun S."/>
            <person name="Haridas S."/>
            <person name="Kuo A."/>
            <person name="Mondo S."/>
            <person name="Pangilinan J."/>
            <person name="Riley R."/>
            <person name="LaButti K."/>
            <person name="Andreopoulos B."/>
            <person name="Lipzen A."/>
            <person name="Chen C."/>
            <person name="Yan M."/>
            <person name="Daum C."/>
            <person name="Ng V."/>
            <person name="Clum A."/>
            <person name="Steindorff A."/>
            <person name="Ohm R.A."/>
            <person name="Martin F."/>
            <person name="Silar P."/>
            <person name="Natvig D.O."/>
            <person name="Lalanne C."/>
            <person name="Gautier V."/>
            <person name="Ament-Velasquez S.L."/>
            <person name="Kruys A."/>
            <person name="Hutchinson M.I."/>
            <person name="Powell A.J."/>
            <person name="Barry K."/>
            <person name="Miller A.N."/>
            <person name="Grigoriev I.V."/>
            <person name="Debuchy R."/>
            <person name="Gladieux P."/>
            <person name="Hiltunen Thoren M."/>
            <person name="Johannesson H."/>
        </authorList>
    </citation>
    <scope>NUCLEOTIDE SEQUENCE</scope>
    <source>
        <strain evidence="2">CBS 560.94</strain>
    </source>
</reference>
<proteinExistence type="predicted"/>
<comment type="caution">
    <text evidence="2">The sequence shown here is derived from an EMBL/GenBank/DDBJ whole genome shotgun (WGS) entry which is preliminary data.</text>
</comment>
<protein>
    <submittedName>
        <fullName evidence="2">Uncharacterized protein</fullName>
    </submittedName>
</protein>
<feature type="compositionally biased region" description="Basic and acidic residues" evidence="1">
    <location>
        <begin position="181"/>
        <end position="202"/>
    </location>
</feature>
<evidence type="ECO:0000256" key="1">
    <source>
        <dbReference type="SAM" id="MobiDB-lite"/>
    </source>
</evidence>
<reference evidence="2" key="2">
    <citation type="submission" date="2023-06" db="EMBL/GenBank/DDBJ databases">
        <authorList>
            <consortium name="Lawrence Berkeley National Laboratory"/>
            <person name="Haridas S."/>
            <person name="Hensen N."/>
            <person name="Bonometti L."/>
            <person name="Westerberg I."/>
            <person name="Brannstrom I.O."/>
            <person name="Guillou S."/>
            <person name="Cros-Aarteil S."/>
            <person name="Calhoun S."/>
            <person name="Kuo A."/>
            <person name="Mondo S."/>
            <person name="Pangilinan J."/>
            <person name="Riley R."/>
            <person name="Labutti K."/>
            <person name="Andreopoulos B."/>
            <person name="Lipzen A."/>
            <person name="Chen C."/>
            <person name="Yanf M."/>
            <person name="Daum C."/>
            <person name="Ng V."/>
            <person name="Clum A."/>
            <person name="Steindorff A."/>
            <person name="Ohm R."/>
            <person name="Martin F."/>
            <person name="Silar P."/>
            <person name="Natvig D."/>
            <person name="Lalanne C."/>
            <person name="Gautier V."/>
            <person name="Ament-Velasquez S.L."/>
            <person name="Kruys A."/>
            <person name="Hutchinson M.I."/>
            <person name="Powell A.J."/>
            <person name="Barry K."/>
            <person name="Miller A.N."/>
            <person name="Grigoriev I.V."/>
            <person name="Debuchy R."/>
            <person name="Gladieux P."/>
            <person name="Thoren M.H."/>
            <person name="Johannesson H."/>
        </authorList>
    </citation>
    <scope>NUCLEOTIDE SEQUENCE</scope>
    <source>
        <strain evidence="2">CBS 560.94</strain>
    </source>
</reference>
<evidence type="ECO:0000313" key="3">
    <source>
        <dbReference type="Proteomes" id="UP001278500"/>
    </source>
</evidence>
<accession>A0AAE0MPQ9</accession>
<gene>
    <name evidence="2" type="ORF">B0H65DRAFT_274297</name>
</gene>
<evidence type="ECO:0000313" key="2">
    <source>
        <dbReference type="EMBL" id="KAK3340875.1"/>
    </source>
</evidence>
<dbReference type="RefSeq" id="XP_062679817.1">
    <property type="nucleotide sequence ID" value="XM_062822791.1"/>
</dbReference>
<dbReference type="Proteomes" id="UP001278500">
    <property type="component" value="Unassembled WGS sequence"/>
</dbReference>
<name>A0AAE0MPQ9_9PEZI</name>
<sequence length="260" mass="28876">MARQEWWDGRWKRGGGGPEWEDGRGNLLDSILAYPPALTLTLTLTLTCVDFDLPDLSPAQAPGGLREKNPLQRAESYYPSIHSPLTFSTLSNTSISPKPRRTSLTSGLKYPVRTFYVFFFFCLAYASRSDVLAGSSVSFFSVYLPTRARHSASNLPAHSHPASNLCWWSVAGAAPLARSLARRETETDRAERERERETDKTRQGKKPRLDGPSCRAPRYHHQSDKPVRLASGNGGMGWSGALVSVSPSLSWGGWWFMMPA</sequence>
<keyword evidence="3" id="KW-1185">Reference proteome</keyword>
<feature type="region of interest" description="Disordered" evidence="1">
    <location>
        <begin position="180"/>
        <end position="232"/>
    </location>
</feature>
<dbReference type="GeneID" id="87859945"/>
<dbReference type="AlphaFoldDB" id="A0AAE0MPQ9"/>
<dbReference type="EMBL" id="JAUEPP010000006">
    <property type="protein sequence ID" value="KAK3340875.1"/>
    <property type="molecule type" value="Genomic_DNA"/>
</dbReference>